<comment type="caution">
    <text evidence="3">The sequence shown here is derived from an EMBL/GenBank/DDBJ whole genome shotgun (WGS) entry which is preliminary data.</text>
</comment>
<dbReference type="PANTHER" id="PTHR33112">
    <property type="entry name" value="DOMAIN PROTEIN, PUTATIVE-RELATED"/>
    <property type="match status" value="1"/>
</dbReference>
<evidence type="ECO:0000313" key="4">
    <source>
        <dbReference type="Proteomes" id="UP000297910"/>
    </source>
</evidence>
<evidence type="ECO:0000256" key="1">
    <source>
        <dbReference type="SAM" id="MobiDB-lite"/>
    </source>
</evidence>
<dbReference type="PANTHER" id="PTHR33112:SF16">
    <property type="entry name" value="HETEROKARYON INCOMPATIBILITY DOMAIN-CONTAINING PROTEIN"/>
    <property type="match status" value="1"/>
</dbReference>
<feature type="compositionally biased region" description="Polar residues" evidence="1">
    <location>
        <begin position="74"/>
        <end position="85"/>
    </location>
</feature>
<evidence type="ECO:0000259" key="2">
    <source>
        <dbReference type="Pfam" id="PF06985"/>
    </source>
</evidence>
<accession>A0A4Z1FUI1</accession>
<gene>
    <name evidence="3" type="ORF">BPAE_0031g00510</name>
</gene>
<protein>
    <recommendedName>
        <fullName evidence="2">Heterokaryon incompatibility domain-containing protein</fullName>
    </recommendedName>
</protein>
<feature type="compositionally biased region" description="Basic and acidic residues" evidence="1">
    <location>
        <begin position="88"/>
        <end position="116"/>
    </location>
</feature>
<feature type="region of interest" description="Disordered" evidence="1">
    <location>
        <begin position="1"/>
        <end position="20"/>
    </location>
</feature>
<proteinExistence type="predicted"/>
<dbReference type="AlphaFoldDB" id="A0A4Z1FUI1"/>
<dbReference type="InterPro" id="IPR010730">
    <property type="entry name" value="HET"/>
</dbReference>
<dbReference type="EMBL" id="PQXI01000031">
    <property type="protein sequence ID" value="TGO28185.1"/>
    <property type="molecule type" value="Genomic_DNA"/>
</dbReference>
<keyword evidence="4" id="KW-1185">Reference proteome</keyword>
<dbReference type="Pfam" id="PF06985">
    <property type="entry name" value="HET"/>
    <property type="match status" value="1"/>
</dbReference>
<evidence type="ECO:0000313" key="3">
    <source>
        <dbReference type="EMBL" id="TGO28185.1"/>
    </source>
</evidence>
<feature type="region of interest" description="Disordered" evidence="1">
    <location>
        <begin position="66"/>
        <end position="127"/>
    </location>
</feature>
<feature type="domain" description="Heterokaryon incompatibility" evidence="2">
    <location>
        <begin position="426"/>
        <end position="544"/>
    </location>
</feature>
<sequence length="862" mass="96937">MRTISSAEKRSGVDGDDDEIVDMRELGLELGTTKSDAMERLSADDICEAQERGNPEVLVEVNGKVRNEDPEIDNGSNDDPLTSNLGHYPDRDFGIESDTDKLREEVSRGNDGHENTETNVLDDSDGYNVSSGSNLDVDEYDGEVPLVEFEENEQEISDGYNPYHPGILSESETIPSIYIRWPIEYPQVAEESIESKHKTNTATGEILNPNLCIFCRVFFDTWSSVRDLLCDNDSCHILVSAHYDTMSDLKASASGGCYLCALFLGILYIDRENFSSGAHEAGNHLPLDQLKPCCINLRPKGIHRGDNHPESENVWNIWLDFWMIEDGIRSKTSADALMILDDILDSESWKRECYTNTKLGQNSRDELRLGCTGESAALAQAWLQECSSSHSAYRQEEEASVLPTRLIKIDCQETRLCISADENCSSFSEKIPYDKLCKTFRDAIDIVRVLGFSWLWVDPLCIIQGDPEDWSKEASRMAAVYGHSSLNVAATAASDGTIGCLFERDLRKIGAHKAEKLCSIADMQFYASNISSAALARHAWAVQERILASRTLHFTEFQLFWECRTKQTCEAFPDTLPEALCLDSLYLPQQEFQSWSNIISVYTNCLLTNESDRLIAIGGVARQLQKKNGDKYFAGLWQARIKEQMCWFIDECSAKVSKENTRPAPSWSWAAVKTRIYMHDDEKVPREAFIDVTNVITTLEDGDNPFGGVKSGTLELRARFMIFYERASPFEHCIKLSVGKFSIVSVHVHWDYEDCGPKDSCNSILILPIGILSDTGMDPNPPTIEGLLLRHTDQENGQYDRLGHFTILQKYPNYELICRAMNLAQYEQFGELGLGDALPSEKDYISTGVDEDGITWYTISIV</sequence>
<dbReference type="Proteomes" id="UP000297910">
    <property type="component" value="Unassembled WGS sequence"/>
</dbReference>
<name>A0A4Z1FUI1_9HELO</name>
<reference evidence="3 4" key="1">
    <citation type="submission" date="2017-12" db="EMBL/GenBank/DDBJ databases">
        <title>Comparative genomics of Botrytis spp.</title>
        <authorList>
            <person name="Valero-Jimenez C.A."/>
            <person name="Tapia P."/>
            <person name="Veloso J."/>
            <person name="Silva-Moreno E."/>
            <person name="Staats M."/>
            <person name="Valdes J.H."/>
            <person name="Van Kan J.A.L."/>
        </authorList>
    </citation>
    <scope>NUCLEOTIDE SEQUENCE [LARGE SCALE GENOMIC DNA]</scope>
    <source>
        <strain evidence="3 4">Bp0003</strain>
    </source>
</reference>
<organism evidence="3 4">
    <name type="scientific">Botrytis paeoniae</name>
    <dbReference type="NCBI Taxonomy" id="278948"/>
    <lineage>
        <taxon>Eukaryota</taxon>
        <taxon>Fungi</taxon>
        <taxon>Dikarya</taxon>
        <taxon>Ascomycota</taxon>
        <taxon>Pezizomycotina</taxon>
        <taxon>Leotiomycetes</taxon>
        <taxon>Helotiales</taxon>
        <taxon>Sclerotiniaceae</taxon>
        <taxon>Botrytis</taxon>
    </lineage>
</organism>